<protein>
    <submittedName>
        <fullName evidence="2">Uncharacterized protein</fullName>
    </submittedName>
</protein>
<evidence type="ECO:0000256" key="1">
    <source>
        <dbReference type="SAM" id="MobiDB-lite"/>
    </source>
</evidence>
<sequence length="140" mass="15948">MPRAGGIRLRHRKRLSLLRFTQLLPAHGGFGADIDVLLHIDNRPRIGHLVGSQRCVYIDIHAIHISRAGLRLHPIPFGVDVRLQNLDDGAFTQPRDQCAARTCRFSQGDVIRRNNPGSHGQCARKRHRQRRGKEHNTNHQ</sequence>
<evidence type="ECO:0000313" key="2">
    <source>
        <dbReference type="EMBL" id="MPM61037.1"/>
    </source>
</evidence>
<dbReference type="AlphaFoldDB" id="A0A645B6J9"/>
<accession>A0A645B6J9</accession>
<gene>
    <name evidence="2" type="ORF">SDC9_107891</name>
</gene>
<name>A0A645B6J9_9ZZZZ</name>
<comment type="caution">
    <text evidence="2">The sequence shown here is derived from an EMBL/GenBank/DDBJ whole genome shotgun (WGS) entry which is preliminary data.</text>
</comment>
<dbReference type="EMBL" id="VSSQ01018117">
    <property type="protein sequence ID" value="MPM61037.1"/>
    <property type="molecule type" value="Genomic_DNA"/>
</dbReference>
<feature type="region of interest" description="Disordered" evidence="1">
    <location>
        <begin position="109"/>
        <end position="140"/>
    </location>
</feature>
<proteinExistence type="predicted"/>
<reference evidence="2" key="1">
    <citation type="submission" date="2019-08" db="EMBL/GenBank/DDBJ databases">
        <authorList>
            <person name="Kucharzyk K."/>
            <person name="Murdoch R.W."/>
            <person name="Higgins S."/>
            <person name="Loffler F."/>
        </authorList>
    </citation>
    <scope>NUCLEOTIDE SEQUENCE</scope>
</reference>
<organism evidence="2">
    <name type="scientific">bioreactor metagenome</name>
    <dbReference type="NCBI Taxonomy" id="1076179"/>
    <lineage>
        <taxon>unclassified sequences</taxon>
        <taxon>metagenomes</taxon>
        <taxon>ecological metagenomes</taxon>
    </lineage>
</organism>
<feature type="compositionally biased region" description="Basic residues" evidence="1">
    <location>
        <begin position="122"/>
        <end position="133"/>
    </location>
</feature>